<dbReference type="Pfam" id="PF03466">
    <property type="entry name" value="LysR_substrate"/>
    <property type="match status" value="1"/>
</dbReference>
<proteinExistence type="inferred from homology"/>
<organism evidence="7 8">
    <name type="scientific">Halomonas citrativorans</name>
    <dbReference type="NCBI Taxonomy" id="2742612"/>
    <lineage>
        <taxon>Bacteria</taxon>
        <taxon>Pseudomonadati</taxon>
        <taxon>Pseudomonadota</taxon>
        <taxon>Gammaproteobacteria</taxon>
        <taxon>Oceanospirillales</taxon>
        <taxon>Halomonadaceae</taxon>
        <taxon>Halomonas</taxon>
    </lineage>
</organism>
<dbReference type="PANTHER" id="PTHR30579">
    <property type="entry name" value="TRANSCRIPTIONAL REGULATOR"/>
    <property type="match status" value="1"/>
</dbReference>
<sequence>MKTSDKSNKPFNSDLLRSFVAVVDTRSFTAAARQLNSTQSTVSQKIMRLEEVAGGLLIDRGRNSITPTEAGERLLGYARRILALNAEAAAVVSGVARHITLRLGLPEDFASGRVTQVLAALVRQHPNLKLEVTSGLSRNLYGAYNRGELDLVLVKQHRGEARGVMHWPEPLSWYQSKNHALADCDPLPLVAFPSDGLYRAQMITALDNVRRGWHLVYTSSSLAGLLSAVNAGLGISLLPRRVVNSGMQEVPTLPAVDAMEIAIHQADQDSPFVSEIIQILADEVER</sequence>
<evidence type="ECO:0000313" key="8">
    <source>
        <dbReference type="Proteomes" id="UP000196331"/>
    </source>
</evidence>
<dbReference type="InterPro" id="IPR050176">
    <property type="entry name" value="LTTR"/>
</dbReference>
<dbReference type="OrthoDB" id="5723059at2"/>
<dbReference type="GO" id="GO:0003700">
    <property type="term" value="F:DNA-binding transcription factor activity"/>
    <property type="evidence" value="ECO:0007669"/>
    <property type="project" value="InterPro"/>
</dbReference>
<evidence type="ECO:0000256" key="1">
    <source>
        <dbReference type="ARBA" id="ARBA00009437"/>
    </source>
</evidence>
<gene>
    <name evidence="7" type="ORF">CZ787_16400</name>
    <name evidence="6" type="ORF">EI163_17020</name>
</gene>
<dbReference type="Gene3D" id="3.40.190.10">
    <property type="entry name" value="Periplasmic binding protein-like II"/>
    <property type="match status" value="2"/>
</dbReference>
<dbReference type="AlphaFoldDB" id="A0A1R4I4M9"/>
<reference evidence="7 8" key="1">
    <citation type="submission" date="2017-02" db="EMBL/GenBank/DDBJ databases">
        <authorList>
            <person name="Dridi B."/>
        </authorList>
    </citation>
    <scope>NUCLEOTIDE SEQUENCE [LARGE SCALE GENOMIC DNA]</scope>
    <source>
        <strain evidence="7 8">JB380</strain>
    </source>
</reference>
<dbReference type="InterPro" id="IPR036390">
    <property type="entry name" value="WH_DNA-bd_sf"/>
</dbReference>
<dbReference type="Proteomes" id="UP000754821">
    <property type="component" value="Unassembled WGS sequence"/>
</dbReference>
<dbReference type="SUPFAM" id="SSF46785">
    <property type="entry name" value="Winged helix' DNA-binding domain"/>
    <property type="match status" value="1"/>
</dbReference>
<dbReference type="InterPro" id="IPR000847">
    <property type="entry name" value="LysR_HTH_N"/>
</dbReference>
<evidence type="ECO:0000256" key="2">
    <source>
        <dbReference type="ARBA" id="ARBA00023015"/>
    </source>
</evidence>
<dbReference type="SUPFAM" id="SSF53850">
    <property type="entry name" value="Periplasmic binding protein-like II"/>
    <property type="match status" value="1"/>
</dbReference>
<dbReference type="EMBL" id="RRZC01000033">
    <property type="protein sequence ID" value="MBE0405242.1"/>
    <property type="molecule type" value="Genomic_DNA"/>
</dbReference>
<keyword evidence="2" id="KW-0805">Transcription regulation</keyword>
<dbReference type="Gene3D" id="1.10.10.10">
    <property type="entry name" value="Winged helix-like DNA-binding domain superfamily/Winged helix DNA-binding domain"/>
    <property type="match status" value="1"/>
</dbReference>
<feature type="domain" description="HTH lysR-type" evidence="5">
    <location>
        <begin position="11"/>
        <end position="68"/>
    </location>
</feature>
<dbReference type="InterPro" id="IPR036388">
    <property type="entry name" value="WH-like_DNA-bd_sf"/>
</dbReference>
<dbReference type="PRINTS" id="PR00039">
    <property type="entry name" value="HTHLYSR"/>
</dbReference>
<dbReference type="GO" id="GO:0003677">
    <property type="term" value="F:DNA binding"/>
    <property type="evidence" value="ECO:0007669"/>
    <property type="project" value="UniProtKB-KW"/>
</dbReference>
<evidence type="ECO:0000256" key="3">
    <source>
        <dbReference type="ARBA" id="ARBA00023125"/>
    </source>
</evidence>
<name>A0A1R4I4M9_9GAMM</name>
<evidence type="ECO:0000256" key="4">
    <source>
        <dbReference type="ARBA" id="ARBA00023163"/>
    </source>
</evidence>
<evidence type="ECO:0000259" key="5">
    <source>
        <dbReference type="PROSITE" id="PS50931"/>
    </source>
</evidence>
<keyword evidence="9" id="KW-1185">Reference proteome</keyword>
<dbReference type="InterPro" id="IPR005119">
    <property type="entry name" value="LysR_subst-bd"/>
</dbReference>
<dbReference type="EMBL" id="FUKM01000057">
    <property type="protein sequence ID" value="SJN14689.1"/>
    <property type="molecule type" value="Genomic_DNA"/>
</dbReference>
<keyword evidence="4" id="KW-0804">Transcription</keyword>
<evidence type="ECO:0000313" key="7">
    <source>
        <dbReference type="EMBL" id="SJN14689.1"/>
    </source>
</evidence>
<dbReference type="PANTHER" id="PTHR30579:SF7">
    <property type="entry name" value="HTH-TYPE TRANSCRIPTIONAL REGULATOR LRHA-RELATED"/>
    <property type="match status" value="1"/>
</dbReference>
<dbReference type="Pfam" id="PF00126">
    <property type="entry name" value="HTH_1"/>
    <property type="match status" value="1"/>
</dbReference>
<keyword evidence="3" id="KW-0238">DNA-binding</keyword>
<dbReference type="FunFam" id="1.10.10.10:FF:000001">
    <property type="entry name" value="LysR family transcriptional regulator"/>
    <property type="match status" value="1"/>
</dbReference>
<evidence type="ECO:0000313" key="6">
    <source>
        <dbReference type="EMBL" id="MBE0405242.1"/>
    </source>
</evidence>
<dbReference type="Proteomes" id="UP000196331">
    <property type="component" value="Unassembled WGS sequence"/>
</dbReference>
<accession>A0A1R4I4M9</accession>
<comment type="caution">
    <text evidence="7">The sequence shown here is derived from an EMBL/GenBank/DDBJ whole genome shotgun (WGS) entry which is preliminary data.</text>
</comment>
<dbReference type="RefSeq" id="WP_087110977.1">
    <property type="nucleotide sequence ID" value="NZ_FUKM01000057.1"/>
</dbReference>
<protein>
    <submittedName>
        <fullName evidence="6">LysR family transcriptional regulator</fullName>
    </submittedName>
    <submittedName>
        <fullName evidence="7">Transcriptional regulator, LysR family</fullName>
    </submittedName>
</protein>
<reference evidence="6 9" key="2">
    <citation type="submission" date="2020-07" db="EMBL/GenBank/DDBJ databases">
        <title>Halophilic bacteria isolated from french cheeses.</title>
        <authorList>
            <person name="Kothe C.I."/>
            <person name="Farah-Kraiem B."/>
            <person name="Renault P."/>
            <person name="Dridi B."/>
        </authorList>
    </citation>
    <scope>NUCLEOTIDE SEQUENCE [LARGE SCALE GENOMIC DNA]</scope>
    <source>
        <strain evidence="6 9">FME16</strain>
    </source>
</reference>
<dbReference type="PROSITE" id="PS50931">
    <property type="entry name" value="HTH_LYSR"/>
    <property type="match status" value="1"/>
</dbReference>
<comment type="similarity">
    <text evidence="1">Belongs to the LysR transcriptional regulatory family.</text>
</comment>
<evidence type="ECO:0000313" key="9">
    <source>
        <dbReference type="Proteomes" id="UP000754821"/>
    </source>
</evidence>